<dbReference type="AlphaFoldDB" id="A0A6I8MG56"/>
<evidence type="ECO:0000313" key="2">
    <source>
        <dbReference type="EMBL" id="VZH85350.1"/>
    </source>
</evidence>
<keyword evidence="1" id="KW-0812">Transmembrane</keyword>
<sequence length="94" mass="10714">MPRLRQSAAWFRRGALLGIGVSLDPILLERYYLFSSIGLCALCAQFLRLIFRHYSIRAAPLLDLGRLGLAELSRWVPPNWCLFLAHMANYCSCV</sequence>
<evidence type="ECO:0000313" key="3">
    <source>
        <dbReference type="Proteomes" id="UP000423525"/>
    </source>
</evidence>
<dbReference type="KEGG" id="crf:FRC0190_01314"/>
<keyword evidence="1" id="KW-1133">Transmembrane helix</keyword>
<proteinExistence type="predicted"/>
<reference evidence="2 3" key="1">
    <citation type="submission" date="2019-11" db="EMBL/GenBank/DDBJ databases">
        <authorList>
            <person name="Brisse S."/>
        </authorList>
    </citation>
    <scope>NUCLEOTIDE SEQUENCE [LARGE SCALE GENOMIC DNA]</scope>
    <source>
        <strain evidence="2">FRC0190</strain>
    </source>
</reference>
<keyword evidence="1" id="KW-0472">Membrane</keyword>
<evidence type="ECO:0000256" key="1">
    <source>
        <dbReference type="SAM" id="Phobius"/>
    </source>
</evidence>
<organism evidence="2 3">
    <name type="scientific">Corynebacterium rouxii</name>
    <dbReference type="NCBI Taxonomy" id="2719119"/>
    <lineage>
        <taxon>Bacteria</taxon>
        <taxon>Bacillati</taxon>
        <taxon>Actinomycetota</taxon>
        <taxon>Actinomycetes</taxon>
        <taxon>Mycobacteriales</taxon>
        <taxon>Corynebacteriaceae</taxon>
        <taxon>Corynebacterium</taxon>
    </lineage>
</organism>
<accession>A0A6I8MG56</accession>
<feature type="transmembrane region" description="Helical" evidence="1">
    <location>
        <begin position="31"/>
        <end position="51"/>
    </location>
</feature>
<gene>
    <name evidence="2" type="ORF">FRC0190_01314</name>
</gene>
<dbReference type="Proteomes" id="UP000423525">
    <property type="component" value="Chromosome"/>
</dbReference>
<protein>
    <submittedName>
        <fullName evidence="2">Uncharacterized protein</fullName>
    </submittedName>
</protein>
<name>A0A6I8MG56_9CORY</name>
<dbReference type="EMBL" id="LR738855">
    <property type="protein sequence ID" value="VZH85350.1"/>
    <property type="molecule type" value="Genomic_DNA"/>
</dbReference>